<proteinExistence type="predicted"/>
<evidence type="ECO:0000313" key="2">
    <source>
        <dbReference type="Proteomes" id="UP000824782"/>
    </source>
</evidence>
<dbReference type="EMBL" id="WNYA01000005">
    <property type="protein sequence ID" value="KAG8570753.1"/>
    <property type="molecule type" value="Genomic_DNA"/>
</dbReference>
<reference evidence="1" key="1">
    <citation type="thesis" date="2020" institute="ProQuest LLC" country="789 East Eisenhower Parkway, Ann Arbor, MI, USA">
        <title>Comparative Genomics and Chromosome Evolution.</title>
        <authorList>
            <person name="Mudd A.B."/>
        </authorList>
    </citation>
    <scope>NUCLEOTIDE SEQUENCE</scope>
    <source>
        <strain evidence="1">237g6f4</strain>
        <tissue evidence="1">Blood</tissue>
    </source>
</reference>
<organism evidence="1 2">
    <name type="scientific">Engystomops pustulosus</name>
    <name type="common">Tungara frog</name>
    <name type="synonym">Physalaemus pustulosus</name>
    <dbReference type="NCBI Taxonomy" id="76066"/>
    <lineage>
        <taxon>Eukaryota</taxon>
        <taxon>Metazoa</taxon>
        <taxon>Chordata</taxon>
        <taxon>Craniata</taxon>
        <taxon>Vertebrata</taxon>
        <taxon>Euteleostomi</taxon>
        <taxon>Amphibia</taxon>
        <taxon>Batrachia</taxon>
        <taxon>Anura</taxon>
        <taxon>Neobatrachia</taxon>
        <taxon>Hyloidea</taxon>
        <taxon>Leptodactylidae</taxon>
        <taxon>Leiuperinae</taxon>
        <taxon>Engystomops</taxon>
    </lineage>
</organism>
<protein>
    <submittedName>
        <fullName evidence="1">Uncharacterized protein</fullName>
    </submittedName>
</protein>
<accession>A0AAV7BDY9</accession>
<comment type="caution">
    <text evidence="1">The sequence shown here is derived from an EMBL/GenBank/DDBJ whole genome shotgun (WGS) entry which is preliminary data.</text>
</comment>
<name>A0AAV7BDY9_ENGPU</name>
<dbReference type="AlphaFoldDB" id="A0AAV7BDY9"/>
<dbReference type="Proteomes" id="UP000824782">
    <property type="component" value="Unassembled WGS sequence"/>
</dbReference>
<evidence type="ECO:0000313" key="1">
    <source>
        <dbReference type="EMBL" id="KAG8570753.1"/>
    </source>
</evidence>
<sequence length="90" mass="10205">MATNTAADSEMSNTDFGLYFIARHNILSMDNILHVCNAYVLPTVLDANKAATGFSLKRWRYQAPIPIVLKYHHQNILGLQSYGKFISHQH</sequence>
<gene>
    <name evidence="1" type="ORF">GDO81_011401</name>
</gene>
<keyword evidence="2" id="KW-1185">Reference proteome</keyword>